<evidence type="ECO:0000256" key="1">
    <source>
        <dbReference type="SAM" id="MobiDB-lite"/>
    </source>
</evidence>
<feature type="compositionally biased region" description="Acidic residues" evidence="1">
    <location>
        <begin position="160"/>
        <end position="172"/>
    </location>
</feature>
<accession>A0A4Y9YZP8</accession>
<protein>
    <submittedName>
        <fullName evidence="2">Uncharacterized protein</fullName>
    </submittedName>
</protein>
<dbReference type="OrthoDB" id="2755811at2759"/>
<feature type="region of interest" description="Disordered" evidence="1">
    <location>
        <begin position="53"/>
        <end position="184"/>
    </location>
</feature>
<keyword evidence="3" id="KW-1185">Reference proteome</keyword>
<dbReference type="Proteomes" id="UP000298327">
    <property type="component" value="Unassembled WGS sequence"/>
</dbReference>
<dbReference type="STRING" id="205917.A0A4Y9YZP8"/>
<feature type="compositionally biased region" description="Low complexity" evidence="1">
    <location>
        <begin position="310"/>
        <end position="322"/>
    </location>
</feature>
<feature type="compositionally biased region" description="Basic residues" evidence="1">
    <location>
        <begin position="1"/>
        <end position="11"/>
    </location>
</feature>
<feature type="region of interest" description="Disordered" evidence="1">
    <location>
        <begin position="346"/>
        <end position="370"/>
    </location>
</feature>
<gene>
    <name evidence="2" type="ORF">EVG20_g3801</name>
</gene>
<feature type="region of interest" description="Disordered" evidence="1">
    <location>
        <begin position="1"/>
        <end position="34"/>
    </location>
</feature>
<reference evidence="2 3" key="1">
    <citation type="submission" date="2019-02" db="EMBL/GenBank/DDBJ databases">
        <title>Genome sequencing of the rare red list fungi Dentipellis fragilis.</title>
        <authorList>
            <person name="Buettner E."/>
            <person name="Kellner H."/>
        </authorList>
    </citation>
    <scope>NUCLEOTIDE SEQUENCE [LARGE SCALE GENOMIC DNA]</scope>
    <source>
        <strain evidence="2 3">DSM 105465</strain>
    </source>
</reference>
<evidence type="ECO:0000313" key="2">
    <source>
        <dbReference type="EMBL" id="TFY67844.1"/>
    </source>
</evidence>
<dbReference type="AlphaFoldDB" id="A0A4Y9YZP8"/>
<feature type="compositionally biased region" description="Polar residues" evidence="1">
    <location>
        <begin position="283"/>
        <end position="298"/>
    </location>
</feature>
<comment type="caution">
    <text evidence="2">The sequence shown here is derived from an EMBL/GenBank/DDBJ whole genome shotgun (WGS) entry which is preliminary data.</text>
</comment>
<name>A0A4Y9YZP8_9AGAM</name>
<evidence type="ECO:0000313" key="3">
    <source>
        <dbReference type="Proteomes" id="UP000298327"/>
    </source>
</evidence>
<feature type="compositionally biased region" description="Basic and acidic residues" evidence="1">
    <location>
        <begin position="230"/>
        <end position="243"/>
    </location>
</feature>
<sequence>MAPTTRARKKATLPDGSDPFVSSSMSPRLPTPVSMEDDAMKDVLSEVVLPTTTTAARRPVMDSQRNLRGGIEKHPGRAAGLEKKTRSQIQAEAGEKKVTQAKKKADKDAAAARMEEKKSADLRELALLQDKRAKQDRTEASSIAQAPGKRYRADSQSESQCEESDDRDDSGPEVELTAAQKEELAEWDRYVKRHGLASIARARTPSKPTSTTADKITAEKKDAQPVLTAAEKKEARINADREQVAAARKQPVKRKTTVRNEAPVTKKTKSASGALKKDWRQVITKTLSTPARASAPQQRQKKANADETLSSDSSDGVSGLDDNFVSVTKETATRLAQMKPPKLFVSDLTSDDDAPTITKTPRSASSVQSKKAAADAESMAVTSLPEWAQPKFYTHCAPTIRALVGVQHNVWDLEGKGLLFLSLVQQAVDAVWPQKHYIVRTSKDQMYNLLRQCVYDWRKAIGRAALRVVQAAAVLVPKKQLAKWSSSALDECGAAFWENPRAEPPTGALRSQFIAATFAVHIKLTVGSMVDDDVFPAGTLALCLAAVERGFVMYKTGRFIKGPEFAQKYVGESTKQWLDDAVLDFVRRPKRVDALVMKARAIVVQQPPSAPINKSRGFKIVEASSPPVSDDEWTRQTIAWFTDARPSGTTKTLKTAGRDAHGSTATWPAKGPLYCPYRTRYRHHNRHTYRNLKTEHVFASRGSCRIAY</sequence>
<proteinExistence type="predicted"/>
<organism evidence="2 3">
    <name type="scientific">Dentipellis fragilis</name>
    <dbReference type="NCBI Taxonomy" id="205917"/>
    <lineage>
        <taxon>Eukaryota</taxon>
        <taxon>Fungi</taxon>
        <taxon>Dikarya</taxon>
        <taxon>Basidiomycota</taxon>
        <taxon>Agaricomycotina</taxon>
        <taxon>Agaricomycetes</taxon>
        <taxon>Russulales</taxon>
        <taxon>Hericiaceae</taxon>
        <taxon>Dentipellis</taxon>
    </lineage>
</organism>
<feature type="compositionally biased region" description="Basic and acidic residues" evidence="1">
    <location>
        <begin position="93"/>
        <end position="139"/>
    </location>
</feature>
<dbReference type="EMBL" id="SEOQ01000180">
    <property type="protein sequence ID" value="TFY67844.1"/>
    <property type="molecule type" value="Genomic_DNA"/>
</dbReference>
<feature type="compositionally biased region" description="Basic and acidic residues" evidence="1">
    <location>
        <begin position="70"/>
        <end position="85"/>
    </location>
</feature>
<feature type="region of interest" description="Disordered" evidence="1">
    <location>
        <begin position="197"/>
        <end position="322"/>
    </location>
</feature>